<dbReference type="Proteomes" id="UP000481252">
    <property type="component" value="Unassembled WGS sequence"/>
</dbReference>
<keyword evidence="7" id="KW-1185">Reference proteome</keyword>
<gene>
    <name evidence="6" type="ORF">G6N74_12085</name>
</gene>
<proteinExistence type="predicted"/>
<dbReference type="InterPro" id="IPR011251">
    <property type="entry name" value="Luciferase-like_dom"/>
</dbReference>
<accession>A0A7C9VC34</accession>
<dbReference type="SUPFAM" id="SSF51679">
    <property type="entry name" value="Bacterial luciferase-like"/>
    <property type="match status" value="1"/>
</dbReference>
<protein>
    <submittedName>
        <fullName evidence="6">LLM class flavin-dependent oxidoreductase</fullName>
    </submittedName>
</protein>
<dbReference type="EMBL" id="JAAKZG010000004">
    <property type="protein sequence ID" value="NGN41809.1"/>
    <property type="molecule type" value="Genomic_DNA"/>
</dbReference>
<evidence type="ECO:0000256" key="3">
    <source>
        <dbReference type="ARBA" id="ARBA00023002"/>
    </source>
</evidence>
<dbReference type="Gene3D" id="3.20.20.30">
    <property type="entry name" value="Luciferase-like domain"/>
    <property type="match status" value="1"/>
</dbReference>
<dbReference type="Pfam" id="PF00296">
    <property type="entry name" value="Bac_luciferase"/>
    <property type="match status" value="1"/>
</dbReference>
<evidence type="ECO:0000259" key="5">
    <source>
        <dbReference type="Pfam" id="PF00296"/>
    </source>
</evidence>
<evidence type="ECO:0000256" key="2">
    <source>
        <dbReference type="ARBA" id="ARBA00022643"/>
    </source>
</evidence>
<evidence type="ECO:0000256" key="4">
    <source>
        <dbReference type="ARBA" id="ARBA00023033"/>
    </source>
</evidence>
<evidence type="ECO:0000256" key="1">
    <source>
        <dbReference type="ARBA" id="ARBA00022630"/>
    </source>
</evidence>
<dbReference type="InterPro" id="IPR036661">
    <property type="entry name" value="Luciferase-like_sf"/>
</dbReference>
<dbReference type="InterPro" id="IPR051260">
    <property type="entry name" value="Diverse_substr_monoxygenases"/>
</dbReference>
<keyword evidence="2" id="KW-0288">FMN</keyword>
<keyword evidence="1" id="KW-0285">Flavoprotein</keyword>
<evidence type="ECO:0000313" key="6">
    <source>
        <dbReference type="EMBL" id="NGN41809.1"/>
    </source>
</evidence>
<feature type="domain" description="Luciferase-like" evidence="5">
    <location>
        <begin position="9"/>
        <end position="246"/>
    </location>
</feature>
<dbReference type="GO" id="GO:0016705">
    <property type="term" value="F:oxidoreductase activity, acting on paired donors, with incorporation or reduction of molecular oxygen"/>
    <property type="evidence" value="ECO:0007669"/>
    <property type="project" value="InterPro"/>
</dbReference>
<dbReference type="PANTHER" id="PTHR30011">
    <property type="entry name" value="ALKANESULFONATE MONOOXYGENASE-RELATED"/>
    <property type="match status" value="1"/>
</dbReference>
<sequence>MHLGISFSPGSGSAAAALDFGLFAQLVQKAEANALDMVVFADAAPFEATTLVAALATVTSRIGLVAAASTVAHQPYNLARRFASLDVISHGRTGWHASMTQSPLEAANFSRPDGFSPDGFRRRTEEYLDIVQGLWKGWDTDALLFDKVGGRFHDPAKMHLLDHKGEFFSVRGPLNVARSPQDTPALVMSSLSASDLDIAARTADVVLTDEVSPESAKLFHDDLTARAAACRREPDAVKIFVTLEPSGTPAETADRLEARFQSGTCHGFNIVLPPQMAALDDFVGGVLPELRQRGLARYDYAGATLRANLGLAGGGAS</sequence>
<organism evidence="6 7">
    <name type="scientific">Mesorhizobium zhangyense</name>
    <dbReference type="NCBI Taxonomy" id="1776730"/>
    <lineage>
        <taxon>Bacteria</taxon>
        <taxon>Pseudomonadati</taxon>
        <taxon>Pseudomonadota</taxon>
        <taxon>Alphaproteobacteria</taxon>
        <taxon>Hyphomicrobiales</taxon>
        <taxon>Phyllobacteriaceae</taxon>
        <taxon>Mesorhizobium</taxon>
    </lineage>
</organism>
<dbReference type="PANTHER" id="PTHR30011:SF16">
    <property type="entry name" value="C2H2 FINGER DOMAIN TRANSCRIPTION FACTOR (EUROFUNG)-RELATED"/>
    <property type="match status" value="1"/>
</dbReference>
<keyword evidence="3" id="KW-0560">Oxidoreductase</keyword>
<keyword evidence="4" id="KW-0503">Monooxygenase</keyword>
<reference evidence="6 7" key="1">
    <citation type="submission" date="2020-02" db="EMBL/GenBank/DDBJ databases">
        <title>Genome sequence of the type strain CGMCC 1.15528 of Mesorhizobium zhangyense.</title>
        <authorList>
            <person name="Gao J."/>
            <person name="Sun J."/>
        </authorList>
    </citation>
    <scope>NUCLEOTIDE SEQUENCE [LARGE SCALE GENOMIC DNA]</scope>
    <source>
        <strain evidence="6 7">CGMCC 1.15528</strain>
    </source>
</reference>
<comment type="caution">
    <text evidence="6">The sequence shown here is derived from an EMBL/GenBank/DDBJ whole genome shotgun (WGS) entry which is preliminary data.</text>
</comment>
<dbReference type="AlphaFoldDB" id="A0A7C9VC34"/>
<name>A0A7C9VC34_9HYPH</name>
<evidence type="ECO:0000313" key="7">
    <source>
        <dbReference type="Proteomes" id="UP000481252"/>
    </source>
</evidence>
<dbReference type="GO" id="GO:0004497">
    <property type="term" value="F:monooxygenase activity"/>
    <property type="evidence" value="ECO:0007669"/>
    <property type="project" value="UniProtKB-KW"/>
</dbReference>